<proteinExistence type="inferred from homology"/>
<evidence type="ECO:0000313" key="4">
    <source>
        <dbReference type="EMBL" id="HJB90902.1"/>
    </source>
</evidence>
<dbReference type="AlphaFoldDB" id="A0A9D2MQ82"/>
<dbReference type="PANTHER" id="PTHR43377:SF2">
    <property type="entry name" value="BINDING ROSSMANN FOLD OXIDOREDUCTASE, PUTATIVE (AFU_ORTHOLOGUE AFUA_4G00560)-RELATED"/>
    <property type="match status" value="1"/>
</dbReference>
<evidence type="ECO:0000259" key="3">
    <source>
        <dbReference type="Pfam" id="PF02894"/>
    </source>
</evidence>
<feature type="domain" description="Gfo/Idh/MocA-like oxidoreductase N-terminal" evidence="2">
    <location>
        <begin position="5"/>
        <end position="126"/>
    </location>
</feature>
<protein>
    <submittedName>
        <fullName evidence="4">Gfo/Idh/MocA family oxidoreductase</fullName>
    </submittedName>
</protein>
<dbReference type="Pfam" id="PF02894">
    <property type="entry name" value="GFO_IDH_MocA_C"/>
    <property type="match status" value="1"/>
</dbReference>
<dbReference type="GO" id="GO:0000166">
    <property type="term" value="F:nucleotide binding"/>
    <property type="evidence" value="ECO:0007669"/>
    <property type="project" value="InterPro"/>
</dbReference>
<dbReference type="Pfam" id="PF01408">
    <property type="entry name" value="GFO_IDH_MocA"/>
    <property type="match status" value="1"/>
</dbReference>
<comment type="caution">
    <text evidence="4">The sequence shown here is derived from an EMBL/GenBank/DDBJ whole genome shotgun (WGS) entry which is preliminary data.</text>
</comment>
<evidence type="ECO:0000313" key="5">
    <source>
        <dbReference type="Proteomes" id="UP000886883"/>
    </source>
</evidence>
<dbReference type="SUPFAM" id="SSF51735">
    <property type="entry name" value="NAD(P)-binding Rossmann-fold domains"/>
    <property type="match status" value="1"/>
</dbReference>
<dbReference type="InterPro" id="IPR051450">
    <property type="entry name" value="Gfo/Idh/MocA_Oxidoreductases"/>
</dbReference>
<dbReference type="InterPro" id="IPR004104">
    <property type="entry name" value="Gfo/Idh/MocA-like_OxRdtase_C"/>
</dbReference>
<accession>A0A9D2MQ82</accession>
<evidence type="ECO:0000259" key="2">
    <source>
        <dbReference type="Pfam" id="PF01408"/>
    </source>
</evidence>
<dbReference type="PANTHER" id="PTHR43377">
    <property type="entry name" value="BILIVERDIN REDUCTASE A"/>
    <property type="match status" value="1"/>
</dbReference>
<reference evidence="4" key="2">
    <citation type="submission" date="2021-04" db="EMBL/GenBank/DDBJ databases">
        <authorList>
            <person name="Gilroy R."/>
        </authorList>
    </citation>
    <scope>NUCLEOTIDE SEQUENCE</scope>
    <source>
        <strain evidence="4">USAMLcec3-2134</strain>
    </source>
</reference>
<name>A0A9D2MQ82_9FIRM</name>
<gene>
    <name evidence="4" type="ORF">H9763_05465</name>
</gene>
<comment type="similarity">
    <text evidence="1">Belongs to the Gfo/Idh/MocA family.</text>
</comment>
<organism evidence="4 5">
    <name type="scientific">Candidatus Eisenbergiella merdigallinarum</name>
    <dbReference type="NCBI Taxonomy" id="2838552"/>
    <lineage>
        <taxon>Bacteria</taxon>
        <taxon>Bacillati</taxon>
        <taxon>Bacillota</taxon>
        <taxon>Clostridia</taxon>
        <taxon>Lachnospirales</taxon>
        <taxon>Lachnospiraceae</taxon>
        <taxon>Eisenbergiella</taxon>
    </lineage>
</organism>
<dbReference type="Proteomes" id="UP000886883">
    <property type="component" value="Unassembled WGS sequence"/>
</dbReference>
<dbReference type="SUPFAM" id="SSF55347">
    <property type="entry name" value="Glyceraldehyde-3-phosphate dehydrogenase-like, C-terminal domain"/>
    <property type="match status" value="1"/>
</dbReference>
<dbReference type="InterPro" id="IPR000683">
    <property type="entry name" value="Gfo/Idh/MocA-like_OxRdtase_N"/>
</dbReference>
<dbReference type="Gene3D" id="3.30.360.10">
    <property type="entry name" value="Dihydrodipicolinate Reductase, domain 2"/>
    <property type="match status" value="1"/>
</dbReference>
<evidence type="ECO:0000256" key="1">
    <source>
        <dbReference type="ARBA" id="ARBA00010928"/>
    </source>
</evidence>
<reference evidence="4" key="1">
    <citation type="journal article" date="2021" name="PeerJ">
        <title>Extensive microbial diversity within the chicken gut microbiome revealed by metagenomics and culture.</title>
        <authorList>
            <person name="Gilroy R."/>
            <person name="Ravi A."/>
            <person name="Getino M."/>
            <person name="Pursley I."/>
            <person name="Horton D.L."/>
            <person name="Alikhan N.F."/>
            <person name="Baker D."/>
            <person name="Gharbi K."/>
            <person name="Hall N."/>
            <person name="Watson M."/>
            <person name="Adriaenssens E.M."/>
            <person name="Foster-Nyarko E."/>
            <person name="Jarju S."/>
            <person name="Secka A."/>
            <person name="Antonio M."/>
            <person name="Oren A."/>
            <person name="Chaudhuri R.R."/>
            <person name="La Ragione R."/>
            <person name="Hildebrand F."/>
            <person name="Pallen M.J."/>
        </authorList>
    </citation>
    <scope>NUCLEOTIDE SEQUENCE</scope>
    <source>
        <strain evidence="4">USAMLcec3-2134</strain>
    </source>
</reference>
<dbReference type="Gene3D" id="3.40.50.720">
    <property type="entry name" value="NAD(P)-binding Rossmann-like Domain"/>
    <property type="match status" value="1"/>
</dbReference>
<dbReference type="EMBL" id="DWXE01000018">
    <property type="protein sequence ID" value="HJB90902.1"/>
    <property type="molecule type" value="Genomic_DNA"/>
</dbReference>
<sequence length="420" mass="46633">MKKVRAIVLGAGSRGNAYAQYSLARPEELQIVGVAEPDRARRELFASRYGLEETACFESWEDILDRPKMADAAFVCTMDDMHTGPAVKALELGYHVLLEKPMSNRAEECLAIERAAAGSGKALTVCHVLRYTSFYRTLKRLIDEGEVGQVQTVDQIENVGYWHQAHSFVRGNWRNSVQSSPMILQKSCHDLDIISWLIGRPCLYVSSFGSLSHFTKEHRPAGAPDNCMEGCPHSGDCPYYAPKVYLTGKTGWPVDVVTTELTPEGIERALREGPYGRCVYACDNDVVDHQVVNMEYEGGATASFTMTAFTADFTRQIKIMGTRGQIMADMTKKEIRLHRFGEEERIIEPKESEADGFGHGGGDFGIVENFLHLVNGRGDNLTSAKASIQSHLMCFAAEKSRLEHRTVSLAEMAECAGMEK</sequence>
<feature type="domain" description="Gfo/Idh/MocA-like oxidoreductase C-terminal" evidence="3">
    <location>
        <begin position="139"/>
        <end position="409"/>
    </location>
</feature>
<dbReference type="InterPro" id="IPR036291">
    <property type="entry name" value="NAD(P)-bd_dom_sf"/>
</dbReference>